<dbReference type="PANTHER" id="PTHR48207">
    <property type="entry name" value="SUCCINATE--HYDROXYMETHYLGLUTARATE COA-TRANSFERASE"/>
    <property type="match status" value="1"/>
</dbReference>
<dbReference type="InterPro" id="IPR050483">
    <property type="entry name" value="CoA-transferase_III_domain"/>
</dbReference>
<reference evidence="3" key="1">
    <citation type="submission" date="2016-10" db="EMBL/GenBank/DDBJ databases">
        <authorList>
            <person name="Varghese N."/>
            <person name="Submissions S."/>
        </authorList>
    </citation>
    <scope>NUCLEOTIDE SEQUENCE [LARGE SCALE GENOMIC DNA]</scope>
    <source>
        <strain evidence="3">DSM 44498</strain>
    </source>
</reference>
<dbReference type="InterPro" id="IPR003673">
    <property type="entry name" value="CoA-Trfase_fam_III"/>
</dbReference>
<dbReference type="Proteomes" id="UP000183561">
    <property type="component" value="Unassembled WGS sequence"/>
</dbReference>
<dbReference type="SUPFAM" id="SSF89796">
    <property type="entry name" value="CoA-transferase family III (CaiB/BaiF)"/>
    <property type="match status" value="1"/>
</dbReference>
<dbReference type="Gene3D" id="3.30.1540.10">
    <property type="entry name" value="formyl-coa transferase, domain 3"/>
    <property type="match status" value="1"/>
</dbReference>
<proteinExistence type="predicted"/>
<organism evidence="2 3">
    <name type="scientific">Rhodococcus koreensis</name>
    <dbReference type="NCBI Taxonomy" id="99653"/>
    <lineage>
        <taxon>Bacteria</taxon>
        <taxon>Bacillati</taxon>
        <taxon>Actinomycetota</taxon>
        <taxon>Actinomycetes</taxon>
        <taxon>Mycobacteriales</taxon>
        <taxon>Nocardiaceae</taxon>
        <taxon>Rhodococcus</taxon>
    </lineage>
</organism>
<keyword evidence="1 2" id="KW-0808">Transferase</keyword>
<evidence type="ECO:0000313" key="3">
    <source>
        <dbReference type="Proteomes" id="UP000183561"/>
    </source>
</evidence>
<dbReference type="AlphaFoldDB" id="A0A1H4X8E7"/>
<sequence length="408" mass="42980">MSVMGGPLSGIRVLDFGQYIAGPSAAQTLADLGADVIKVESLRGDQARGIGTFGAAMIRAYNRDKRSLGIDLARPEAKTILHRLLAQTDVVVQNFRTGSADRLGLGPDDLRSRYPRLIYANVTGFGSRGPSRHRPGLDIAAQAEFGLMHATGEIDGEPQRLGLAAADVAAANALATGILAALYERESTGRGAHVETSLMEAVLSMQAASWGEYTLTGRAPRRKGNGQAHAAPAADVIRVTDGMMVLSAYTAEKWSALCNLVGRPDMIDDPRFVDNPARVSHRAEMLAALVEALGGMTRDEAVALLQSAHIVCGAIRSFDEIAEDKDVLASEILVDVAGPGGVSFTSPGLAFTLDGHRRTVSTSAPAVGRDTISVLRDLDFPEDDITALIDSGVVTASHTTLTPERASS</sequence>
<name>A0A1H4X8E7_9NOCA</name>
<keyword evidence="3" id="KW-1185">Reference proteome</keyword>
<dbReference type="OrthoDB" id="9797653at2"/>
<dbReference type="EMBL" id="FNSV01000005">
    <property type="protein sequence ID" value="SED01490.1"/>
    <property type="molecule type" value="Genomic_DNA"/>
</dbReference>
<accession>A0A1H4X8E7</accession>
<dbReference type="GO" id="GO:0008410">
    <property type="term" value="F:CoA-transferase activity"/>
    <property type="evidence" value="ECO:0007669"/>
    <property type="project" value="TreeGrafter"/>
</dbReference>
<dbReference type="PANTHER" id="PTHR48207:SF3">
    <property type="entry name" value="SUCCINATE--HYDROXYMETHYLGLUTARATE COA-TRANSFERASE"/>
    <property type="match status" value="1"/>
</dbReference>
<dbReference type="InterPro" id="IPR023606">
    <property type="entry name" value="CoA-Trfase_III_dom_1_sf"/>
</dbReference>
<gene>
    <name evidence="2" type="ORF">SAMN04490239_6410</name>
</gene>
<evidence type="ECO:0000313" key="2">
    <source>
        <dbReference type="EMBL" id="SED01490.1"/>
    </source>
</evidence>
<dbReference type="InterPro" id="IPR044855">
    <property type="entry name" value="CoA-Trfase_III_dom3_sf"/>
</dbReference>
<evidence type="ECO:0000256" key="1">
    <source>
        <dbReference type="ARBA" id="ARBA00022679"/>
    </source>
</evidence>
<dbReference type="Gene3D" id="3.40.50.10540">
    <property type="entry name" value="Crotonobetainyl-coa:carnitine coa-transferase, domain 1"/>
    <property type="match status" value="1"/>
</dbReference>
<protein>
    <submittedName>
        <fullName evidence="2">Crotonobetainyl-CoA:carnitine CoA-transferase CaiB</fullName>
    </submittedName>
</protein>
<dbReference type="Pfam" id="PF02515">
    <property type="entry name" value="CoA_transf_3"/>
    <property type="match status" value="1"/>
</dbReference>